<accession>C5R8I0</accession>
<reference evidence="1 2" key="1">
    <citation type="submission" date="2009-04" db="EMBL/GenBank/DDBJ databases">
        <authorList>
            <person name="Qin X."/>
            <person name="Bachman B."/>
            <person name="Battles P."/>
            <person name="Bell A."/>
            <person name="Bess C."/>
            <person name="Bickham C."/>
            <person name="Chaboub L."/>
            <person name="Chen D."/>
            <person name="Coyle M."/>
            <person name="Deiros D.R."/>
            <person name="Dinh H."/>
            <person name="Forbes L."/>
            <person name="Fowler G."/>
            <person name="Francisco L."/>
            <person name="Fu Q."/>
            <person name="Gubbala S."/>
            <person name="Hale W."/>
            <person name="Han Y."/>
            <person name="Hemphill L."/>
            <person name="Highlander S.K."/>
            <person name="Hirani K."/>
            <person name="Hogues M."/>
            <person name="Jackson L."/>
            <person name="Jakkamsetti A."/>
            <person name="Javaid M."/>
            <person name="Jiang H."/>
            <person name="Korchina V."/>
            <person name="Kovar C."/>
            <person name="Lara F."/>
            <person name="Lee S."/>
            <person name="Mata R."/>
            <person name="Mathew T."/>
            <person name="Moen C."/>
            <person name="Morales K."/>
            <person name="Munidasa M."/>
            <person name="Nazareth L."/>
            <person name="Ngo R."/>
            <person name="Nguyen L."/>
            <person name="Okwuonu G."/>
            <person name="Ongeri F."/>
            <person name="Patil S."/>
            <person name="Petrosino J."/>
            <person name="Pham C."/>
            <person name="Pham P."/>
            <person name="Pu L.-L."/>
            <person name="Puazo M."/>
            <person name="Raj R."/>
            <person name="Reid J."/>
            <person name="Rouhana J."/>
            <person name="Saada N."/>
            <person name="Shang Y."/>
            <person name="Simmons D."/>
            <person name="Thornton R."/>
            <person name="Warren J."/>
            <person name="Weissenberger G."/>
            <person name="Zhang J."/>
            <person name="Zhang L."/>
            <person name="Zhou C."/>
            <person name="Zhu D."/>
            <person name="Muzny D."/>
            <person name="Worley K."/>
            <person name="Gibbs R."/>
        </authorList>
    </citation>
    <scope>NUCLEOTIDE SEQUENCE [LARGE SCALE GENOMIC DNA]</scope>
    <source>
        <strain evidence="1 2">ATCC 33313</strain>
    </source>
</reference>
<evidence type="ECO:0000313" key="1">
    <source>
        <dbReference type="EMBL" id="EER75474.1"/>
    </source>
</evidence>
<dbReference type="HOGENOM" id="CLU_1748929_0_0_9"/>
<organism evidence="1 2">
    <name type="scientific">Weissella paramesenteroides ATCC 33313</name>
    <dbReference type="NCBI Taxonomy" id="585506"/>
    <lineage>
        <taxon>Bacteria</taxon>
        <taxon>Bacillati</taxon>
        <taxon>Bacillota</taxon>
        <taxon>Bacilli</taxon>
        <taxon>Lactobacillales</taxon>
        <taxon>Lactobacillaceae</taxon>
        <taxon>Weissella</taxon>
    </lineage>
</organism>
<proteinExistence type="predicted"/>
<dbReference type="AlphaFoldDB" id="C5R8I0"/>
<keyword evidence="2" id="KW-1185">Reference proteome</keyword>
<comment type="caution">
    <text evidence="1">The sequence shown here is derived from an EMBL/GenBank/DDBJ whole genome shotgun (WGS) entry which is preliminary data.</text>
</comment>
<dbReference type="EMBL" id="ACKU01000005">
    <property type="protein sequence ID" value="EER75474.1"/>
    <property type="molecule type" value="Genomic_DNA"/>
</dbReference>
<gene>
    <name evidence="1" type="ORF">HMPREF0877_0275</name>
</gene>
<protein>
    <submittedName>
        <fullName evidence="1">Uncharacterized protein</fullName>
    </submittedName>
</protein>
<sequence length="149" mass="16940">MKIGKNVTPRLVNDKEHVEVKLVSLEPHTETGSFGEVAWRAYILELVPNDTTIRPFKTRMYLADHEDATFENIGDKFLAIIQRFNEFAAEKYNRLEYDTDDLIGATFVVEVTYNKSGTLPYINLVKIHEMPALENHGGQGLGFGVDNHE</sequence>
<dbReference type="OrthoDB" id="2149544at2"/>
<evidence type="ECO:0000313" key="2">
    <source>
        <dbReference type="Proteomes" id="UP000004528"/>
    </source>
</evidence>
<dbReference type="Proteomes" id="UP000004528">
    <property type="component" value="Unassembled WGS sequence"/>
</dbReference>
<name>C5R8I0_WEIPA</name>
<dbReference type="STRING" id="585506.HMPREF0877_0275"/>
<dbReference type="RefSeq" id="WP_002827779.1">
    <property type="nucleotide sequence ID" value="NZ_GG697129.1"/>
</dbReference>